<dbReference type="EMBL" id="FQXO01000031">
    <property type="protein sequence ID" value="SHH59877.1"/>
    <property type="molecule type" value="Genomic_DNA"/>
</dbReference>
<feature type="transmembrane region" description="Helical" evidence="16">
    <location>
        <begin position="435"/>
        <end position="456"/>
    </location>
</feature>
<evidence type="ECO:0000256" key="8">
    <source>
        <dbReference type="ARBA" id="ARBA00022741"/>
    </source>
</evidence>
<dbReference type="EC" id="7.2.2.21" evidence="14"/>
<reference evidence="19" key="1">
    <citation type="submission" date="2016-11" db="EMBL/GenBank/DDBJ databases">
        <authorList>
            <person name="Varghese N."/>
            <person name="Submissions S."/>
        </authorList>
    </citation>
    <scope>NUCLEOTIDE SEQUENCE [LARGE SCALE GENOMIC DNA]</scope>
    <source>
        <strain evidence="19">DSM 13643</strain>
    </source>
</reference>
<evidence type="ECO:0000256" key="13">
    <source>
        <dbReference type="ARBA" id="ARBA00023136"/>
    </source>
</evidence>
<dbReference type="CDD" id="cd00371">
    <property type="entry name" value="HMA"/>
    <property type="match status" value="2"/>
</dbReference>
<keyword evidence="13 16" id="KW-0472">Membrane</keyword>
<keyword evidence="10" id="KW-0460">Magnesium</keyword>
<dbReference type="InterPro" id="IPR006121">
    <property type="entry name" value="HMA_dom"/>
</dbReference>
<comment type="subcellular location">
    <subcellularLocation>
        <location evidence="1">Cell membrane</location>
        <topology evidence="1">Multi-pass membrane protein</topology>
    </subcellularLocation>
</comment>
<evidence type="ECO:0000256" key="14">
    <source>
        <dbReference type="ARBA" id="ARBA00039103"/>
    </source>
</evidence>
<dbReference type="SUPFAM" id="SSF56784">
    <property type="entry name" value="HAD-like"/>
    <property type="match status" value="1"/>
</dbReference>
<evidence type="ECO:0000256" key="15">
    <source>
        <dbReference type="ARBA" id="ARBA00049338"/>
    </source>
</evidence>
<comment type="similarity">
    <text evidence="2 16">Belongs to the cation transport ATPase (P-type) (TC 3.A.3) family. Type IB subfamily.</text>
</comment>
<dbReference type="InterPro" id="IPR051014">
    <property type="entry name" value="Cation_Transport_ATPase_IB"/>
</dbReference>
<comment type="catalytic activity">
    <reaction evidence="15">
        <text>Cd(2+)(in) + ATP + H2O = Cd(2+)(out) + ADP + phosphate + H(+)</text>
        <dbReference type="Rhea" id="RHEA:12132"/>
        <dbReference type="ChEBI" id="CHEBI:15377"/>
        <dbReference type="ChEBI" id="CHEBI:15378"/>
        <dbReference type="ChEBI" id="CHEBI:30616"/>
        <dbReference type="ChEBI" id="CHEBI:43474"/>
        <dbReference type="ChEBI" id="CHEBI:48775"/>
        <dbReference type="ChEBI" id="CHEBI:456216"/>
        <dbReference type="EC" id="7.2.2.21"/>
    </reaction>
</comment>
<dbReference type="InterPro" id="IPR044492">
    <property type="entry name" value="P_typ_ATPase_HD_dom"/>
</dbReference>
<evidence type="ECO:0000256" key="5">
    <source>
        <dbReference type="ARBA" id="ARBA00022553"/>
    </source>
</evidence>
<dbReference type="PROSITE" id="PS01047">
    <property type="entry name" value="HMA_1"/>
    <property type="match status" value="1"/>
</dbReference>
<dbReference type="SFLD" id="SFLDG00002">
    <property type="entry name" value="C1.7:_P-type_atpase_like"/>
    <property type="match status" value="1"/>
</dbReference>
<dbReference type="SFLD" id="SFLDF00027">
    <property type="entry name" value="p-type_atpase"/>
    <property type="match status" value="1"/>
</dbReference>
<dbReference type="PROSITE" id="PS00154">
    <property type="entry name" value="ATPASE_E1_E2"/>
    <property type="match status" value="1"/>
</dbReference>
<dbReference type="InterPro" id="IPR001757">
    <property type="entry name" value="P_typ_ATPase"/>
</dbReference>
<keyword evidence="9 16" id="KW-0067">ATP-binding</keyword>
<evidence type="ECO:0000256" key="4">
    <source>
        <dbReference type="ARBA" id="ARBA00022539"/>
    </source>
</evidence>
<accession>A0A1M5UA85</accession>
<dbReference type="PANTHER" id="PTHR48085">
    <property type="entry name" value="CADMIUM/ZINC-TRANSPORTING ATPASE HMA2-RELATED"/>
    <property type="match status" value="1"/>
</dbReference>
<keyword evidence="8 16" id="KW-0547">Nucleotide-binding</keyword>
<dbReference type="Pfam" id="PF00403">
    <property type="entry name" value="HMA"/>
    <property type="match status" value="2"/>
</dbReference>
<dbReference type="Pfam" id="PF00702">
    <property type="entry name" value="Hydrolase"/>
    <property type="match status" value="1"/>
</dbReference>
<dbReference type="GO" id="GO:0005886">
    <property type="term" value="C:plasma membrane"/>
    <property type="evidence" value="ECO:0007669"/>
    <property type="project" value="UniProtKB-SubCell"/>
</dbReference>
<dbReference type="Proteomes" id="UP000183967">
    <property type="component" value="Unassembled WGS sequence"/>
</dbReference>
<feature type="transmembrane region" description="Helical" evidence="16">
    <location>
        <begin position="403"/>
        <end position="423"/>
    </location>
</feature>
<keyword evidence="7 16" id="KW-0479">Metal-binding</keyword>
<sequence length="788" mass="86549">MSRRIRKELILEGLDCANCAAKIEAKINELSDVKTANLNFITKTLTIEISDEDKMDSVILKTKDIIKKMEPHVIVKEKIIEKVSKKVLMLMGLMCASCSSKIEERVKKINGVKNAYIDFTAGKLIIEANKRDFNRITKEAIEIIKKIEPEVDVLDESKNDKGHKEHSHSHGKGDNKKELIRLLIGASFFSIAIIFKFSFWIEFILFFISYILIGGEILLRAGKNILRGQVFDENFLMAVATIGAFLIGEFPEGVAVMLFYQIGEFMQDLAVNRSRKSIAKLMDIRPDYANLKVGEDIEKVSPDEVNIGDIIVVKPGEKVPLDGVVVEGKSMVDTSALTGESVPREVKVGDEILGGFINKNGLLSVKVTKEFGESTVSKILDLVQNASSKKAPTENFITKFARYYTPIIVFAALALAIIPPLVIEGAKFSEWIYRALVFLVISCPCALVVSIPLGFFGGIGGASKRGILVKGGNYLEALNNVDTVVFDKTGTLTKGVFKVTEIKVKNGISREQLLEIAAYAESYSNHPIAVSILNEYGKEINKDYIESYDEISGYGIKAVVKGKVVLAGNDKLMKKENIEYEDVDAAGTIVHVVIDRKYAGYIIISDEMKKDSEKAVRELKAIGVNKTVMLTGDNKKVADSVGEKLGLDRVYAELLPQHKVEKVEMLEREMQTKGKLIFVGDGINDAPVLARADIGVAMGGLGSDAAIEAADIVLMTDEPSKLVTAIKIAKRTRKIVWQNIIFSLGIKGIVLLLGALGYATMWAAVFADVGVALIAVLNSMRVLNVNNI</sequence>
<dbReference type="InterPro" id="IPR008250">
    <property type="entry name" value="ATPase_P-typ_transduc_dom_A_sf"/>
</dbReference>
<evidence type="ECO:0000256" key="7">
    <source>
        <dbReference type="ARBA" id="ARBA00022723"/>
    </source>
</evidence>
<dbReference type="Gene3D" id="3.30.70.100">
    <property type="match status" value="2"/>
</dbReference>
<dbReference type="CDD" id="cd07548">
    <property type="entry name" value="P-type_ATPase-Cd_Zn_Co_like"/>
    <property type="match status" value="1"/>
</dbReference>
<gene>
    <name evidence="18" type="ORF">SAMN02745135_01328</name>
</gene>
<dbReference type="GO" id="GO:0005524">
    <property type="term" value="F:ATP binding"/>
    <property type="evidence" value="ECO:0007669"/>
    <property type="project" value="UniProtKB-UniRule"/>
</dbReference>
<dbReference type="PRINTS" id="PR00119">
    <property type="entry name" value="CATATPASE"/>
</dbReference>
<dbReference type="SFLD" id="SFLDS00003">
    <property type="entry name" value="Haloacid_Dehalogenase"/>
    <property type="match status" value="1"/>
</dbReference>
<dbReference type="SUPFAM" id="SSF81653">
    <property type="entry name" value="Calcium ATPase, transduction domain A"/>
    <property type="match status" value="1"/>
</dbReference>
<feature type="transmembrane region" description="Helical" evidence="16">
    <location>
        <begin position="203"/>
        <end position="219"/>
    </location>
</feature>
<dbReference type="NCBIfam" id="TIGR01494">
    <property type="entry name" value="ATPase_P-type"/>
    <property type="match status" value="1"/>
</dbReference>
<dbReference type="SUPFAM" id="SSF55008">
    <property type="entry name" value="HMA, heavy metal-associated domain"/>
    <property type="match status" value="2"/>
</dbReference>
<feature type="transmembrane region" description="Helical" evidence="16">
    <location>
        <begin position="762"/>
        <end position="783"/>
    </location>
</feature>
<keyword evidence="11" id="KW-1278">Translocase</keyword>
<dbReference type="InterPro" id="IPR023298">
    <property type="entry name" value="ATPase_P-typ_TM_dom_sf"/>
</dbReference>
<proteinExistence type="inferred from homology"/>
<dbReference type="InterPro" id="IPR018303">
    <property type="entry name" value="ATPase_P-typ_P_site"/>
</dbReference>
<dbReference type="FunFam" id="2.70.150.10:FF:000090">
    <property type="entry name" value="Cadmium-translocating P-type ATPase"/>
    <property type="match status" value="1"/>
</dbReference>
<dbReference type="InterPro" id="IPR027256">
    <property type="entry name" value="P-typ_ATPase_IB"/>
</dbReference>
<dbReference type="FunFam" id="3.40.1110.10:FF:000066">
    <property type="entry name" value="Cadmium-translocating P-type ATPase"/>
    <property type="match status" value="1"/>
</dbReference>
<dbReference type="PRINTS" id="PR00941">
    <property type="entry name" value="CDATPASE"/>
</dbReference>
<feature type="domain" description="HMA" evidence="17">
    <location>
        <begin position="5"/>
        <end position="74"/>
    </location>
</feature>
<dbReference type="OrthoDB" id="9760364at2"/>
<dbReference type="InterPro" id="IPR036412">
    <property type="entry name" value="HAD-like_sf"/>
</dbReference>
<dbReference type="Gene3D" id="3.40.1110.10">
    <property type="entry name" value="Calcium-transporting ATPase, cytoplasmic domain N"/>
    <property type="match status" value="1"/>
</dbReference>
<dbReference type="GO" id="GO:0016887">
    <property type="term" value="F:ATP hydrolysis activity"/>
    <property type="evidence" value="ECO:0007669"/>
    <property type="project" value="InterPro"/>
</dbReference>
<evidence type="ECO:0000256" key="3">
    <source>
        <dbReference type="ARBA" id="ARBA00022475"/>
    </source>
</evidence>
<name>A0A1M5UA85_9FIRM</name>
<feature type="transmembrane region" description="Helical" evidence="16">
    <location>
        <begin position="736"/>
        <end position="756"/>
    </location>
</feature>
<evidence type="ECO:0000256" key="16">
    <source>
        <dbReference type="RuleBase" id="RU362081"/>
    </source>
</evidence>
<evidence type="ECO:0000256" key="12">
    <source>
        <dbReference type="ARBA" id="ARBA00022989"/>
    </source>
</evidence>
<dbReference type="Gene3D" id="3.40.50.1000">
    <property type="entry name" value="HAD superfamily/HAD-like"/>
    <property type="match status" value="1"/>
</dbReference>
<evidence type="ECO:0000259" key="17">
    <source>
        <dbReference type="PROSITE" id="PS50846"/>
    </source>
</evidence>
<dbReference type="SUPFAM" id="SSF81665">
    <property type="entry name" value="Calcium ATPase, transmembrane domain M"/>
    <property type="match status" value="1"/>
</dbReference>
<evidence type="ECO:0000256" key="11">
    <source>
        <dbReference type="ARBA" id="ARBA00022967"/>
    </source>
</evidence>
<dbReference type="GO" id="GO:0046872">
    <property type="term" value="F:metal ion binding"/>
    <property type="evidence" value="ECO:0007669"/>
    <property type="project" value="UniProtKB-KW"/>
</dbReference>
<feature type="domain" description="HMA" evidence="17">
    <location>
        <begin position="84"/>
        <end position="152"/>
    </location>
</feature>
<dbReference type="InterPro" id="IPR023299">
    <property type="entry name" value="ATPase_P-typ_cyto_dom_N"/>
</dbReference>
<dbReference type="Pfam" id="PF00122">
    <property type="entry name" value="E1-E2_ATPase"/>
    <property type="match status" value="1"/>
</dbReference>
<keyword evidence="19" id="KW-1185">Reference proteome</keyword>
<keyword evidence="12 16" id="KW-1133">Transmembrane helix</keyword>
<dbReference type="AlphaFoldDB" id="A0A1M5UA85"/>
<dbReference type="InterPro" id="IPR023214">
    <property type="entry name" value="HAD_sf"/>
</dbReference>
<evidence type="ECO:0000256" key="9">
    <source>
        <dbReference type="ARBA" id="ARBA00022840"/>
    </source>
</evidence>
<dbReference type="RefSeq" id="WP_073196374.1">
    <property type="nucleotide sequence ID" value="NZ_FQXO01000031.1"/>
</dbReference>
<protein>
    <recommendedName>
        <fullName evidence="14">Cd(2+)-exporting ATPase</fullName>
        <ecNumber evidence="14">7.2.2.21</ecNumber>
    </recommendedName>
</protein>
<dbReference type="InterPro" id="IPR017969">
    <property type="entry name" value="Heavy-metal-associated_CS"/>
</dbReference>
<evidence type="ECO:0000256" key="6">
    <source>
        <dbReference type="ARBA" id="ARBA00022692"/>
    </source>
</evidence>
<keyword evidence="3 16" id="KW-1003">Cell membrane</keyword>
<dbReference type="PROSITE" id="PS50846">
    <property type="entry name" value="HMA_2"/>
    <property type="match status" value="2"/>
</dbReference>
<dbReference type="Gene3D" id="2.70.150.10">
    <property type="entry name" value="Calcium-transporting ATPase, cytoplasmic transduction domain A"/>
    <property type="match status" value="1"/>
</dbReference>
<dbReference type="NCBIfam" id="TIGR01512">
    <property type="entry name" value="ATPase-IB2_Cd"/>
    <property type="match status" value="1"/>
</dbReference>
<dbReference type="GO" id="GO:0008551">
    <property type="term" value="F:P-type cadmium transporter activity"/>
    <property type="evidence" value="ECO:0007669"/>
    <property type="project" value="UniProtKB-EC"/>
</dbReference>
<evidence type="ECO:0000313" key="19">
    <source>
        <dbReference type="Proteomes" id="UP000183967"/>
    </source>
</evidence>
<dbReference type="InterPro" id="IPR036163">
    <property type="entry name" value="HMA_dom_sf"/>
</dbReference>
<dbReference type="PANTHER" id="PTHR48085:SF5">
    <property type="entry name" value="CADMIUM_ZINC-TRANSPORTING ATPASE HMA4-RELATED"/>
    <property type="match status" value="1"/>
</dbReference>
<keyword evidence="4" id="KW-0104">Cadmium</keyword>
<evidence type="ECO:0000313" key="18">
    <source>
        <dbReference type="EMBL" id="SHH59877.1"/>
    </source>
</evidence>
<keyword evidence="6 16" id="KW-0812">Transmembrane</keyword>
<organism evidence="18 19">
    <name type="scientific">Caloranaerobacter azorensis DSM 13643</name>
    <dbReference type="NCBI Taxonomy" id="1121264"/>
    <lineage>
        <taxon>Bacteria</taxon>
        <taxon>Bacillati</taxon>
        <taxon>Bacillota</taxon>
        <taxon>Tissierellia</taxon>
        <taxon>Tissierellales</taxon>
        <taxon>Thermohalobacteraceae</taxon>
        <taxon>Caloranaerobacter</taxon>
    </lineage>
</organism>
<dbReference type="NCBIfam" id="TIGR01525">
    <property type="entry name" value="ATPase-IB_hvy"/>
    <property type="match status" value="1"/>
</dbReference>
<evidence type="ECO:0000256" key="1">
    <source>
        <dbReference type="ARBA" id="ARBA00004651"/>
    </source>
</evidence>
<keyword evidence="5" id="KW-0597">Phosphoprotein</keyword>
<dbReference type="InterPro" id="IPR059000">
    <property type="entry name" value="ATPase_P-type_domA"/>
</dbReference>
<evidence type="ECO:0000256" key="2">
    <source>
        <dbReference type="ARBA" id="ARBA00006024"/>
    </source>
</evidence>
<evidence type="ECO:0000256" key="10">
    <source>
        <dbReference type="ARBA" id="ARBA00022842"/>
    </source>
</evidence>